<dbReference type="Gene3D" id="3.30.420.310">
    <property type="entry name" value="2-keto-3-deoxy-galactonokinase, C-terminal domain"/>
    <property type="match status" value="1"/>
</dbReference>
<dbReference type="InterPro" id="IPR007729">
    <property type="entry name" value="DGOK"/>
</dbReference>
<evidence type="ECO:0000313" key="1">
    <source>
        <dbReference type="EMBL" id="MFC3627972.1"/>
    </source>
</evidence>
<dbReference type="Pfam" id="PF05035">
    <property type="entry name" value="DGOK"/>
    <property type="match status" value="1"/>
</dbReference>
<accession>A0ABV7TYX1</accession>
<organism evidence="1 2">
    <name type="scientific">Paracoccus angustae</name>
    <dbReference type="NCBI Taxonomy" id="1671480"/>
    <lineage>
        <taxon>Bacteria</taxon>
        <taxon>Pseudomonadati</taxon>
        <taxon>Pseudomonadota</taxon>
        <taxon>Alphaproteobacteria</taxon>
        <taxon>Rhodobacterales</taxon>
        <taxon>Paracoccaceae</taxon>
        <taxon>Paracoccus</taxon>
    </lineage>
</organism>
<dbReference type="EMBL" id="JBHRXY010000001">
    <property type="protein sequence ID" value="MFC3627972.1"/>
    <property type="molecule type" value="Genomic_DNA"/>
</dbReference>
<name>A0ABV7TYX1_9RHOB</name>
<comment type="caution">
    <text evidence="1">The sequence shown here is derived from an EMBL/GenBank/DDBJ whole genome shotgun (WGS) entry which is preliminary data.</text>
</comment>
<evidence type="ECO:0000313" key="2">
    <source>
        <dbReference type="Proteomes" id="UP001595539"/>
    </source>
</evidence>
<protein>
    <submittedName>
        <fullName evidence="1">2-dehydro-3-deoxygalactonokinase</fullName>
    </submittedName>
</protein>
<reference evidence="2" key="1">
    <citation type="journal article" date="2019" name="Int. J. Syst. Evol. Microbiol.">
        <title>The Global Catalogue of Microorganisms (GCM) 10K type strain sequencing project: providing services to taxonomists for standard genome sequencing and annotation.</title>
        <authorList>
            <consortium name="The Broad Institute Genomics Platform"/>
            <consortium name="The Broad Institute Genome Sequencing Center for Infectious Disease"/>
            <person name="Wu L."/>
            <person name="Ma J."/>
        </authorList>
    </citation>
    <scope>NUCLEOTIDE SEQUENCE [LARGE SCALE GENOMIC DNA]</scope>
    <source>
        <strain evidence="2">KCTC 42473</strain>
    </source>
</reference>
<dbReference type="Proteomes" id="UP001595539">
    <property type="component" value="Unassembled WGS sequence"/>
</dbReference>
<dbReference type="InterPro" id="IPR042257">
    <property type="entry name" value="DGOK_C"/>
</dbReference>
<sequence>MKPPRFKRRLWTGRRGAAILRDMTGRAAMDRAEWAAVERTPGELRLWLFRGDAEGPANAAPDNGDPAAALRTMLAPGAAIDVIAAGWPETAPARVPCPPPPPLPALALDGRIILRRLPGLVQDRPADLIGAQATRIGGHLFRHPDFDGVLCLPGQQTVWAHLSAGEIVSFRSFLTGELLSALSTSAEGESAGFDEAVRDALSRPAGLAADLSTVRARLAAGTITPPAAHARMAGLLIGAELAAARPWWLGQPVTVIGEGWLSGRYAEALASQGLAPAVADPTDALLDGFRAARRAS</sequence>
<proteinExistence type="predicted"/>
<keyword evidence="2" id="KW-1185">Reference proteome</keyword>
<gene>
    <name evidence="1" type="ORF">ACFOM8_00775</name>
</gene>